<dbReference type="KEGG" id="scm:SCHCO_02598297"/>
<keyword evidence="1" id="KW-0732">Signal</keyword>
<gene>
    <name evidence="2" type="ORF">SCHCODRAFT_234139</name>
</gene>
<name>D8Q0P1_SCHCM</name>
<evidence type="ECO:0000313" key="3">
    <source>
        <dbReference type="Proteomes" id="UP000007431"/>
    </source>
</evidence>
<feature type="signal peptide" evidence="1">
    <location>
        <begin position="1"/>
        <end position="20"/>
    </location>
</feature>
<evidence type="ECO:0000256" key="1">
    <source>
        <dbReference type="SAM" id="SignalP"/>
    </source>
</evidence>
<dbReference type="GeneID" id="9595559"/>
<dbReference type="VEuPathDB" id="FungiDB:SCHCODRAFT_02598297"/>
<keyword evidence="3" id="KW-1185">Reference proteome</keyword>
<organism evidence="3">
    <name type="scientific">Schizophyllum commune (strain H4-8 / FGSC 9210)</name>
    <name type="common">Split gill fungus</name>
    <dbReference type="NCBI Taxonomy" id="578458"/>
    <lineage>
        <taxon>Eukaryota</taxon>
        <taxon>Fungi</taxon>
        <taxon>Dikarya</taxon>
        <taxon>Basidiomycota</taxon>
        <taxon>Agaricomycotina</taxon>
        <taxon>Agaricomycetes</taxon>
        <taxon>Agaricomycetidae</taxon>
        <taxon>Agaricales</taxon>
        <taxon>Schizophyllaceae</taxon>
        <taxon>Schizophyllum</taxon>
    </lineage>
</organism>
<accession>D8Q0P1</accession>
<sequence length="128" mass="13178">MLSTDAVAVSALVLSGLAIASNEGQGKLVSFSPQGQTFECGFAVESDGNAVFLPSAVFDKAYCNKRIKASNPGGNGEAIEPVIAGIHDSGDALNGDATLYLTPDAFAKFVGGGVPHSPKDVEVVWDYE</sequence>
<dbReference type="OrthoDB" id="10332886at2759"/>
<dbReference type="Proteomes" id="UP000007431">
    <property type="component" value="Unassembled WGS sequence"/>
</dbReference>
<dbReference type="AlphaFoldDB" id="D8Q0P1"/>
<reference evidence="2 3" key="1">
    <citation type="journal article" date="2010" name="Nat. Biotechnol.">
        <title>Genome sequence of the model mushroom Schizophyllum commune.</title>
        <authorList>
            <person name="Ohm R.A."/>
            <person name="de Jong J.F."/>
            <person name="Lugones L.G."/>
            <person name="Aerts A."/>
            <person name="Kothe E."/>
            <person name="Stajich J.E."/>
            <person name="de Vries R.P."/>
            <person name="Record E."/>
            <person name="Levasseur A."/>
            <person name="Baker S.E."/>
            <person name="Bartholomew K.A."/>
            <person name="Coutinho P.M."/>
            <person name="Erdmann S."/>
            <person name="Fowler T.J."/>
            <person name="Gathman A.C."/>
            <person name="Lombard V."/>
            <person name="Henrissat B."/>
            <person name="Knabe N."/>
            <person name="Kuees U."/>
            <person name="Lilly W.W."/>
            <person name="Lindquist E."/>
            <person name="Lucas S."/>
            <person name="Magnuson J.K."/>
            <person name="Piumi F."/>
            <person name="Raudaskoski M."/>
            <person name="Salamov A."/>
            <person name="Schmutz J."/>
            <person name="Schwarze F.W.M.R."/>
            <person name="vanKuyk P.A."/>
            <person name="Horton J.S."/>
            <person name="Grigoriev I.V."/>
            <person name="Woesten H.A.B."/>
        </authorList>
    </citation>
    <scope>NUCLEOTIDE SEQUENCE [LARGE SCALE GENOMIC DNA]</scope>
    <source>
        <strain evidence="3">H4-8 / FGSC 9210</strain>
    </source>
</reference>
<proteinExistence type="predicted"/>
<protein>
    <submittedName>
        <fullName evidence="2">Uncharacterized protein</fullName>
    </submittedName>
</protein>
<dbReference type="EMBL" id="GL377305">
    <property type="protein sequence ID" value="EFI98380.1"/>
    <property type="molecule type" value="Genomic_DNA"/>
</dbReference>
<dbReference type="RefSeq" id="XP_003033283.1">
    <property type="nucleotide sequence ID" value="XM_003033237.1"/>
</dbReference>
<feature type="chain" id="PRO_5003120496" evidence="1">
    <location>
        <begin position="21"/>
        <end position="128"/>
    </location>
</feature>
<evidence type="ECO:0000313" key="2">
    <source>
        <dbReference type="EMBL" id="EFI98380.1"/>
    </source>
</evidence>
<dbReference type="HOGENOM" id="CLU_2016524_0_0_1"/>
<dbReference type="InParanoid" id="D8Q0P1"/>